<protein>
    <submittedName>
        <fullName evidence="2">Uncharacterized protein</fullName>
    </submittedName>
</protein>
<keyword evidence="3" id="KW-1185">Reference proteome</keyword>
<feature type="region of interest" description="Disordered" evidence="1">
    <location>
        <begin position="1"/>
        <end position="32"/>
    </location>
</feature>
<dbReference type="Proteomes" id="UP000004664">
    <property type="component" value="Unassembled WGS sequence"/>
</dbReference>
<evidence type="ECO:0000313" key="3">
    <source>
        <dbReference type="Proteomes" id="UP000004664"/>
    </source>
</evidence>
<proteinExistence type="predicted"/>
<dbReference type="HOGENOM" id="CLU_2899114_0_0_6"/>
<evidence type="ECO:0000313" key="2">
    <source>
        <dbReference type="EMBL" id="EGW21899.1"/>
    </source>
</evidence>
<accession>G3IWG0</accession>
<dbReference type="AlphaFoldDB" id="G3IWG0"/>
<gene>
    <name evidence="2" type="ORF">Mettu_0692</name>
</gene>
<name>G3IWG0_METTV</name>
<sequence>MFHKSSSFRQGLPDPLEREANPEHRDEKNSYVDTDRAIKRSYFILEGKWIVSPATMNAPSPR</sequence>
<feature type="compositionally biased region" description="Basic and acidic residues" evidence="1">
    <location>
        <begin position="15"/>
        <end position="32"/>
    </location>
</feature>
<reference evidence="2 3" key="1">
    <citation type="submission" date="2011-06" db="EMBL/GenBank/DDBJ databases">
        <title>Genomic sequence of Methylobacter tundripaludum SV96.</title>
        <authorList>
            <consortium name="US DOE Joint Genome Institute"/>
            <person name="Lucas S."/>
            <person name="Han J."/>
            <person name="Lapidus A."/>
            <person name="Cheng J.-F."/>
            <person name="Goodwin L."/>
            <person name="Pitluck S."/>
            <person name="Held B."/>
            <person name="Detter J.C."/>
            <person name="Han C."/>
            <person name="Tapia R."/>
            <person name="Land M."/>
            <person name="Hauser L."/>
            <person name="Kyrpides N."/>
            <person name="Ivanova N."/>
            <person name="Ovchinnikova G."/>
            <person name="Pagani I."/>
            <person name="Klotz M.G."/>
            <person name="Dispirito A.A."/>
            <person name="Murrell J.C."/>
            <person name="Dunfield P."/>
            <person name="Kalyuzhnaya M.G."/>
            <person name="Svenning M."/>
            <person name="Trotsenko Y.A."/>
            <person name="Stein L.Y."/>
            <person name="Woyke T."/>
        </authorList>
    </citation>
    <scope>NUCLEOTIDE SEQUENCE [LARGE SCALE GENOMIC DNA]</scope>
    <source>
        <strain evidence="3">ATCC BAA-1195 / DSM 17260 / SV96</strain>
    </source>
</reference>
<organism evidence="2 3">
    <name type="scientific">Methylobacter tundripaludum (strain ATCC BAA-1195 / DSM 17260 / SV96)</name>
    <dbReference type="NCBI Taxonomy" id="697282"/>
    <lineage>
        <taxon>Bacteria</taxon>
        <taxon>Pseudomonadati</taxon>
        <taxon>Pseudomonadota</taxon>
        <taxon>Gammaproteobacteria</taxon>
        <taxon>Methylococcales</taxon>
        <taxon>Methylococcaceae</taxon>
        <taxon>Methylobacter</taxon>
    </lineage>
</organism>
<dbReference type="EMBL" id="JH109152">
    <property type="protein sequence ID" value="EGW21899.1"/>
    <property type="molecule type" value="Genomic_DNA"/>
</dbReference>
<evidence type="ECO:0000256" key="1">
    <source>
        <dbReference type="SAM" id="MobiDB-lite"/>
    </source>
</evidence>